<comment type="caution">
    <text evidence="1">The sequence shown here is derived from an EMBL/GenBank/DDBJ whole genome shotgun (WGS) entry which is preliminary data.</text>
</comment>
<dbReference type="EMBL" id="JAQIZZ010000003">
    <property type="protein sequence ID" value="KAJ5546107.1"/>
    <property type="molecule type" value="Genomic_DNA"/>
</dbReference>
<dbReference type="AlphaFoldDB" id="A0AAD6CZG4"/>
<organism evidence="1 2">
    <name type="scientific">Penicillium frequentans</name>
    <dbReference type="NCBI Taxonomy" id="3151616"/>
    <lineage>
        <taxon>Eukaryota</taxon>
        <taxon>Fungi</taxon>
        <taxon>Dikarya</taxon>
        <taxon>Ascomycota</taxon>
        <taxon>Pezizomycotina</taxon>
        <taxon>Eurotiomycetes</taxon>
        <taxon>Eurotiomycetidae</taxon>
        <taxon>Eurotiales</taxon>
        <taxon>Aspergillaceae</taxon>
        <taxon>Penicillium</taxon>
    </lineage>
</organism>
<evidence type="ECO:0000313" key="1">
    <source>
        <dbReference type="EMBL" id="KAJ5546107.1"/>
    </source>
</evidence>
<sequence>MKREVASSSATNFASTKRDFARCIFQGWDPNPNPKMGTAEASLQSNWDLEPTADGAGLFLGEVAVPWVL</sequence>
<protein>
    <submittedName>
        <fullName evidence="1">Uncharacterized protein</fullName>
    </submittedName>
</protein>
<accession>A0AAD6CZG4</accession>
<dbReference type="Proteomes" id="UP001220324">
    <property type="component" value="Unassembled WGS sequence"/>
</dbReference>
<reference evidence="1 2" key="1">
    <citation type="journal article" date="2023" name="IMA Fungus">
        <title>Comparative genomic study of the Penicillium genus elucidates a diverse pangenome and 15 lateral gene transfer events.</title>
        <authorList>
            <person name="Petersen C."/>
            <person name="Sorensen T."/>
            <person name="Nielsen M.R."/>
            <person name="Sondergaard T.E."/>
            <person name="Sorensen J.L."/>
            <person name="Fitzpatrick D.A."/>
            <person name="Frisvad J.C."/>
            <person name="Nielsen K.L."/>
        </authorList>
    </citation>
    <scope>NUCLEOTIDE SEQUENCE [LARGE SCALE GENOMIC DNA]</scope>
    <source>
        <strain evidence="1 2">IBT 35679</strain>
    </source>
</reference>
<proteinExistence type="predicted"/>
<evidence type="ECO:0000313" key="2">
    <source>
        <dbReference type="Proteomes" id="UP001220324"/>
    </source>
</evidence>
<name>A0AAD6CZG4_9EURO</name>
<keyword evidence="2" id="KW-1185">Reference proteome</keyword>
<gene>
    <name evidence="1" type="ORF">N7494_003692</name>
</gene>